<protein>
    <submittedName>
        <fullName evidence="2">Cupin 2 conserved barrel domain protein</fullName>
    </submittedName>
</protein>
<proteinExistence type="predicted"/>
<evidence type="ECO:0000313" key="2">
    <source>
        <dbReference type="EMBL" id="ELY76398.1"/>
    </source>
</evidence>
<feature type="compositionally biased region" description="Polar residues" evidence="1">
    <location>
        <begin position="49"/>
        <end position="62"/>
    </location>
</feature>
<dbReference type="PATRIC" id="fig|1230459.4.peg.3618"/>
<evidence type="ECO:0000256" key="1">
    <source>
        <dbReference type="SAM" id="MobiDB-lite"/>
    </source>
</evidence>
<evidence type="ECO:0000313" key="3">
    <source>
        <dbReference type="Proteomes" id="UP000011592"/>
    </source>
</evidence>
<reference evidence="2 3" key="1">
    <citation type="journal article" date="2014" name="PLoS Genet.">
        <title>Phylogenetically driven sequencing of extremely halophilic archaea reveals strategies for static and dynamic osmo-response.</title>
        <authorList>
            <person name="Becker E.A."/>
            <person name="Seitzer P.M."/>
            <person name="Tritt A."/>
            <person name="Larsen D."/>
            <person name="Krusor M."/>
            <person name="Yao A.I."/>
            <person name="Wu D."/>
            <person name="Madern D."/>
            <person name="Eisen J.A."/>
            <person name="Darling A.E."/>
            <person name="Facciotti M.T."/>
        </authorList>
    </citation>
    <scope>NUCLEOTIDE SEQUENCE [LARGE SCALE GENOMIC DNA]</scope>
    <source>
        <strain evidence="2 3">JCM 14663</strain>
    </source>
</reference>
<dbReference type="SUPFAM" id="SSF51182">
    <property type="entry name" value="RmlC-like cupins"/>
    <property type="match status" value="1"/>
</dbReference>
<dbReference type="InterPro" id="IPR014710">
    <property type="entry name" value="RmlC-like_jellyroll"/>
</dbReference>
<sequence>MWLRSRSSTSSRPTARVGTAELVVTDGVLVKAVARGPTTALEGHDHAESTNGCHTLEGTGTVSHGEERERVAAPGVVNHERGVTHGARNETDGTVVFTMSRCPLPA</sequence>
<dbReference type="Proteomes" id="UP000011592">
    <property type="component" value="Unassembled WGS sequence"/>
</dbReference>
<dbReference type="AlphaFoldDB" id="L9YU14"/>
<feature type="region of interest" description="Disordered" evidence="1">
    <location>
        <begin position="42"/>
        <end position="68"/>
    </location>
</feature>
<gene>
    <name evidence="2" type="ORF">C486_18224</name>
</gene>
<accession>L9YU14</accession>
<dbReference type="EMBL" id="AOIJ01000079">
    <property type="protein sequence ID" value="ELY76398.1"/>
    <property type="molecule type" value="Genomic_DNA"/>
</dbReference>
<dbReference type="InterPro" id="IPR011051">
    <property type="entry name" value="RmlC_Cupin_sf"/>
</dbReference>
<dbReference type="Gene3D" id="2.60.120.10">
    <property type="entry name" value="Jelly Rolls"/>
    <property type="match status" value="1"/>
</dbReference>
<keyword evidence="3" id="KW-1185">Reference proteome</keyword>
<name>L9YU14_9EURY</name>
<comment type="caution">
    <text evidence="2">The sequence shown here is derived from an EMBL/GenBank/DDBJ whole genome shotgun (WGS) entry which is preliminary data.</text>
</comment>
<organism evidence="2 3">
    <name type="scientific">Natrinema gari JCM 14663</name>
    <dbReference type="NCBI Taxonomy" id="1230459"/>
    <lineage>
        <taxon>Archaea</taxon>
        <taxon>Methanobacteriati</taxon>
        <taxon>Methanobacteriota</taxon>
        <taxon>Stenosarchaea group</taxon>
        <taxon>Halobacteria</taxon>
        <taxon>Halobacteriales</taxon>
        <taxon>Natrialbaceae</taxon>
        <taxon>Natrinema</taxon>
    </lineage>
</organism>